<evidence type="ECO:0008006" key="5">
    <source>
        <dbReference type="Google" id="ProtNLM"/>
    </source>
</evidence>
<organism evidence="3 4">
    <name type="scientific">Laribacter hongkongensis</name>
    <dbReference type="NCBI Taxonomy" id="168471"/>
    <lineage>
        <taxon>Bacteria</taxon>
        <taxon>Pseudomonadati</taxon>
        <taxon>Pseudomonadota</taxon>
        <taxon>Betaproteobacteria</taxon>
        <taxon>Neisseriales</taxon>
        <taxon>Aquaspirillaceae</taxon>
        <taxon>Laribacter</taxon>
    </lineage>
</organism>
<dbReference type="Pfam" id="PF07813">
    <property type="entry name" value="LTXXQ"/>
    <property type="match status" value="1"/>
</dbReference>
<dbReference type="AlphaFoldDB" id="A0A248LLY0"/>
<evidence type="ECO:0000313" key="4">
    <source>
        <dbReference type="Proteomes" id="UP000197424"/>
    </source>
</evidence>
<evidence type="ECO:0000256" key="2">
    <source>
        <dbReference type="SAM" id="SignalP"/>
    </source>
</evidence>
<keyword evidence="2" id="KW-0732">Signal</keyword>
<feature type="compositionally biased region" description="Low complexity" evidence="1">
    <location>
        <begin position="193"/>
        <end position="206"/>
    </location>
</feature>
<accession>A0A248LLY0</accession>
<dbReference type="EMBL" id="CP022115">
    <property type="protein sequence ID" value="ASJ25464.1"/>
    <property type="molecule type" value="Genomic_DNA"/>
</dbReference>
<dbReference type="RefSeq" id="WP_088861314.1">
    <property type="nucleotide sequence ID" value="NZ_CP022115.1"/>
</dbReference>
<dbReference type="GO" id="GO:0042597">
    <property type="term" value="C:periplasmic space"/>
    <property type="evidence" value="ECO:0007669"/>
    <property type="project" value="InterPro"/>
</dbReference>
<name>A0A248LLY0_9NEIS</name>
<proteinExistence type="predicted"/>
<feature type="signal peptide" evidence="2">
    <location>
        <begin position="1"/>
        <end position="25"/>
    </location>
</feature>
<evidence type="ECO:0000256" key="1">
    <source>
        <dbReference type="SAM" id="MobiDB-lite"/>
    </source>
</evidence>
<feature type="chain" id="PRO_5012264403" description="LTXXQ motif family protein" evidence="2">
    <location>
        <begin position="26"/>
        <end position="220"/>
    </location>
</feature>
<protein>
    <recommendedName>
        <fullName evidence="5">LTXXQ motif family protein</fullName>
    </recommendedName>
</protein>
<dbReference type="InterPro" id="IPR012899">
    <property type="entry name" value="LTXXQ"/>
</dbReference>
<sequence>MGKVNGSMLGLAAAGMLLVSAMVQAAPQSVPLSGPAAALRHGDAPAAPAGVVVIEGGPGPVIGGTGLNLGWHMHPGMHGPAAASMAGPMEQWVAPGWRMQSLMDRLKLDATQKSAFDLMIARTDASDRWLMQEMQRINAAMRAPGLSLPNLLALQHAGMEARVAAMTAHDEALVAFYNQLTPAQRLLMDAAPATRPAAPAGPGSSRMNPALSAGPAAAQE</sequence>
<dbReference type="Proteomes" id="UP000197424">
    <property type="component" value="Chromosome"/>
</dbReference>
<gene>
    <name evidence="3" type="ORF">LHGZ1_2633</name>
</gene>
<feature type="region of interest" description="Disordered" evidence="1">
    <location>
        <begin position="193"/>
        <end position="220"/>
    </location>
</feature>
<evidence type="ECO:0000313" key="3">
    <source>
        <dbReference type="EMBL" id="ASJ25464.1"/>
    </source>
</evidence>
<reference evidence="4" key="1">
    <citation type="submission" date="2017-06" db="EMBL/GenBank/DDBJ databases">
        <title>Whole genome sequence of Laribacter hongkongensis LHGZ1.</title>
        <authorList>
            <person name="Chen D."/>
            <person name="Wu H."/>
            <person name="Chen J."/>
        </authorList>
    </citation>
    <scope>NUCLEOTIDE SEQUENCE [LARGE SCALE GENOMIC DNA]</scope>
    <source>
        <strain evidence="4">LHGZ1</strain>
    </source>
</reference>